<protein>
    <submittedName>
        <fullName evidence="1">Uncharacterized protein</fullName>
    </submittedName>
</protein>
<dbReference type="EMBL" id="CM008048">
    <property type="protein sequence ID" value="PAN19261.1"/>
    <property type="molecule type" value="Genomic_DNA"/>
</dbReference>
<gene>
    <name evidence="1" type="ORF">PAHAL_3G259500</name>
</gene>
<organism evidence="1">
    <name type="scientific">Panicum hallii</name>
    <dbReference type="NCBI Taxonomy" id="206008"/>
    <lineage>
        <taxon>Eukaryota</taxon>
        <taxon>Viridiplantae</taxon>
        <taxon>Streptophyta</taxon>
        <taxon>Embryophyta</taxon>
        <taxon>Tracheophyta</taxon>
        <taxon>Spermatophyta</taxon>
        <taxon>Magnoliopsida</taxon>
        <taxon>Liliopsida</taxon>
        <taxon>Poales</taxon>
        <taxon>Poaceae</taxon>
        <taxon>PACMAD clade</taxon>
        <taxon>Panicoideae</taxon>
        <taxon>Panicodae</taxon>
        <taxon>Paniceae</taxon>
        <taxon>Panicinae</taxon>
        <taxon>Panicum</taxon>
        <taxon>Panicum sect. Panicum</taxon>
    </lineage>
</organism>
<dbReference type="AlphaFoldDB" id="A0A2S3HBK7"/>
<sequence length="79" mass="8496">MTTWSVVACSLSVYRSRELGYRLPVPATQDLSIQIVVPQAVLPGILEETLVCLLQLVLRPNTEGASSIHLGASYTALGK</sequence>
<reference evidence="1" key="1">
    <citation type="submission" date="2018-04" db="EMBL/GenBank/DDBJ databases">
        <title>WGS assembly of Panicum hallii.</title>
        <authorList>
            <person name="Lovell J."/>
            <person name="Jenkins J."/>
            <person name="Lowry D."/>
            <person name="Mamidi S."/>
            <person name="Sreedasyam A."/>
            <person name="Weng X."/>
            <person name="Barry K."/>
            <person name="Bonette J."/>
            <person name="Campitelli B."/>
            <person name="Daum C."/>
            <person name="Gordon S."/>
            <person name="Gould B."/>
            <person name="Lipzen A."/>
            <person name="Macqueen A."/>
            <person name="Palacio-Mejia J."/>
            <person name="Plott C."/>
            <person name="Shakirov E."/>
            <person name="Shu S."/>
            <person name="Yoshinaga Y."/>
            <person name="Zane M."/>
            <person name="Rokhsar D."/>
            <person name="Grimwood J."/>
            <person name="Schmutz J."/>
            <person name="Juenger T."/>
        </authorList>
    </citation>
    <scope>NUCLEOTIDE SEQUENCE [LARGE SCALE GENOMIC DNA]</scope>
    <source>
        <strain evidence="1">FIL2</strain>
    </source>
</reference>
<proteinExistence type="predicted"/>
<name>A0A2S3HBK7_9POAL</name>
<dbReference type="Gramene" id="PAN19261">
    <property type="protein sequence ID" value="PAN19261"/>
    <property type="gene ID" value="PAHAL_3G259500"/>
</dbReference>
<accession>A0A2S3HBK7</accession>
<evidence type="ECO:0000313" key="1">
    <source>
        <dbReference type="EMBL" id="PAN19261.1"/>
    </source>
</evidence>
<dbReference type="Proteomes" id="UP000243499">
    <property type="component" value="Chromosome 3"/>
</dbReference>